<proteinExistence type="predicted"/>
<name>A0A4S4KXF7_9AGAM</name>
<evidence type="ECO:0000256" key="1">
    <source>
        <dbReference type="SAM" id="MobiDB-lite"/>
    </source>
</evidence>
<sequence length="217" mass="23892">MDSSSTRRDKGDGSARPPKPLRSQSTSSKTSVPKKVTIAPIPRPAPPKTSAAATPSLSKPSSNPGNETKADEEEVMQAILEAPEPESVEGTTKDKNTRHRPERVIDSMNAKDYIVRAKLIANGEPLTVDTVATSLLLFAEMIYKQLPDKYVRSVRDCLRAYALVLRDLDDDLRTEKLSGTLAKAITDRTVTTDPSELQEYITTAFSEQEARLEKKVH</sequence>
<dbReference type="Proteomes" id="UP000310158">
    <property type="component" value="Unassembled WGS sequence"/>
</dbReference>
<feature type="compositionally biased region" description="Low complexity" evidence="1">
    <location>
        <begin position="23"/>
        <end position="37"/>
    </location>
</feature>
<feature type="compositionally biased region" description="Low complexity" evidence="1">
    <location>
        <begin position="48"/>
        <end position="62"/>
    </location>
</feature>
<comment type="caution">
    <text evidence="2">The sequence shown here is derived from an EMBL/GenBank/DDBJ whole genome shotgun (WGS) entry which is preliminary data.</text>
</comment>
<gene>
    <name evidence="2" type="ORF">EW146_g10438</name>
</gene>
<protein>
    <submittedName>
        <fullName evidence="2">Uncharacterized protein</fullName>
    </submittedName>
</protein>
<evidence type="ECO:0000313" key="3">
    <source>
        <dbReference type="Proteomes" id="UP000310158"/>
    </source>
</evidence>
<organism evidence="2 3">
    <name type="scientific">Bondarzewia mesenterica</name>
    <dbReference type="NCBI Taxonomy" id="1095465"/>
    <lineage>
        <taxon>Eukaryota</taxon>
        <taxon>Fungi</taxon>
        <taxon>Dikarya</taxon>
        <taxon>Basidiomycota</taxon>
        <taxon>Agaricomycotina</taxon>
        <taxon>Agaricomycetes</taxon>
        <taxon>Russulales</taxon>
        <taxon>Bondarzewiaceae</taxon>
        <taxon>Bondarzewia</taxon>
    </lineage>
</organism>
<dbReference type="EMBL" id="SGPL01001342">
    <property type="protein sequence ID" value="THH03465.1"/>
    <property type="molecule type" value="Genomic_DNA"/>
</dbReference>
<keyword evidence="3" id="KW-1185">Reference proteome</keyword>
<accession>A0A4S4KXF7</accession>
<evidence type="ECO:0000313" key="2">
    <source>
        <dbReference type="EMBL" id="THH03465.1"/>
    </source>
</evidence>
<feature type="compositionally biased region" description="Basic and acidic residues" evidence="1">
    <location>
        <begin position="1"/>
        <end position="13"/>
    </location>
</feature>
<dbReference type="AlphaFoldDB" id="A0A4S4KXF7"/>
<feature type="region of interest" description="Disordered" evidence="1">
    <location>
        <begin position="1"/>
        <end position="72"/>
    </location>
</feature>
<reference evidence="2 3" key="1">
    <citation type="submission" date="2019-02" db="EMBL/GenBank/DDBJ databases">
        <title>Genome sequencing of the rare red list fungi Bondarzewia mesenterica.</title>
        <authorList>
            <person name="Buettner E."/>
            <person name="Kellner H."/>
        </authorList>
    </citation>
    <scope>NUCLEOTIDE SEQUENCE [LARGE SCALE GENOMIC DNA]</scope>
    <source>
        <strain evidence="2 3">DSM 108281</strain>
    </source>
</reference>